<dbReference type="RefSeq" id="WP_170193093.1">
    <property type="nucleotide sequence ID" value="NZ_JABBNB010000004.1"/>
</dbReference>
<evidence type="ECO:0000313" key="2">
    <source>
        <dbReference type="EMBL" id="NMO00580.1"/>
    </source>
</evidence>
<name>A0A848KQG4_9ACTN</name>
<proteinExistence type="predicted"/>
<comment type="caution">
    <text evidence="2">The sequence shown here is derived from an EMBL/GenBank/DDBJ whole genome shotgun (WGS) entry which is preliminary data.</text>
</comment>
<dbReference type="Proteomes" id="UP000550729">
    <property type="component" value="Unassembled WGS sequence"/>
</dbReference>
<sequence length="210" mass="22061">MTNPVAPKRNSPVTPNRDKTVNTARKAPTAAQLADAIKAKGYKPKPKTASKPKTEAPTTPCPACGSDAVEIDRAALNSNTPNREIDAARADRAARLADRAGNYEEGIYRRDLSAVLRAQSVETPAATGPAKSGTETCPACGATNVTVDRAKLSPIGARRLRSSTASSIDAIREGKKRPKLDQVKAHNAKAKRLRDAELEARGMGPGGDAA</sequence>
<evidence type="ECO:0000313" key="3">
    <source>
        <dbReference type="Proteomes" id="UP000550729"/>
    </source>
</evidence>
<gene>
    <name evidence="2" type="ORF">HH308_05045</name>
</gene>
<accession>A0A848KQG4</accession>
<feature type="compositionally biased region" description="Basic residues" evidence="1">
    <location>
        <begin position="40"/>
        <end position="50"/>
    </location>
</feature>
<protein>
    <submittedName>
        <fullName evidence="2">Uncharacterized protein</fullName>
    </submittedName>
</protein>
<reference evidence="2 3" key="1">
    <citation type="submission" date="2020-04" db="EMBL/GenBank/DDBJ databases">
        <title>Gordonia sp. nov. TBRC 11910.</title>
        <authorList>
            <person name="Suriyachadkun C."/>
        </authorList>
    </citation>
    <scope>NUCLEOTIDE SEQUENCE [LARGE SCALE GENOMIC DNA]</scope>
    <source>
        <strain evidence="2 3">TBRC 11910</strain>
    </source>
</reference>
<keyword evidence="3" id="KW-1185">Reference proteome</keyword>
<feature type="region of interest" description="Disordered" evidence="1">
    <location>
        <begin position="1"/>
        <end position="65"/>
    </location>
</feature>
<evidence type="ECO:0000256" key="1">
    <source>
        <dbReference type="SAM" id="MobiDB-lite"/>
    </source>
</evidence>
<organism evidence="2 3">
    <name type="scientific">Gordonia asplenii</name>
    <dbReference type="NCBI Taxonomy" id="2725283"/>
    <lineage>
        <taxon>Bacteria</taxon>
        <taxon>Bacillati</taxon>
        <taxon>Actinomycetota</taxon>
        <taxon>Actinomycetes</taxon>
        <taxon>Mycobacteriales</taxon>
        <taxon>Gordoniaceae</taxon>
        <taxon>Gordonia</taxon>
    </lineage>
</organism>
<dbReference type="EMBL" id="JABBNB010000004">
    <property type="protein sequence ID" value="NMO00580.1"/>
    <property type="molecule type" value="Genomic_DNA"/>
</dbReference>
<feature type="region of interest" description="Disordered" evidence="1">
    <location>
        <begin position="162"/>
        <end position="210"/>
    </location>
</feature>
<dbReference type="AlphaFoldDB" id="A0A848KQG4"/>